<accession>A0A6J5S538</accession>
<name>A0A6J5S538_9CAUD</name>
<evidence type="ECO:0000313" key="1">
    <source>
        <dbReference type="EMBL" id="CAB4203456.1"/>
    </source>
</evidence>
<proteinExistence type="predicted"/>
<organism evidence="1">
    <name type="scientific">uncultured Caudovirales phage</name>
    <dbReference type="NCBI Taxonomy" id="2100421"/>
    <lineage>
        <taxon>Viruses</taxon>
        <taxon>Duplodnaviria</taxon>
        <taxon>Heunggongvirae</taxon>
        <taxon>Uroviricota</taxon>
        <taxon>Caudoviricetes</taxon>
        <taxon>Peduoviridae</taxon>
        <taxon>Maltschvirus</taxon>
        <taxon>Maltschvirus maltsch</taxon>
    </lineage>
</organism>
<protein>
    <submittedName>
        <fullName evidence="1">Uncharacterized protein</fullName>
    </submittedName>
</protein>
<dbReference type="EMBL" id="LR797331">
    <property type="protein sequence ID" value="CAB4203456.1"/>
    <property type="molecule type" value="Genomic_DNA"/>
</dbReference>
<sequence length="72" mass="8770">MHVNYRRGESRVFVFRREHGALTHDTYTKGKRNSWKPYKVAKNRALRRASRLAVRLGRDLPRKRMRDISWLF</sequence>
<reference evidence="1" key="1">
    <citation type="submission" date="2020-05" db="EMBL/GenBank/DDBJ databases">
        <authorList>
            <person name="Chiriac C."/>
            <person name="Salcher M."/>
            <person name="Ghai R."/>
            <person name="Kavagutti S V."/>
        </authorList>
    </citation>
    <scope>NUCLEOTIDE SEQUENCE</scope>
</reference>
<gene>
    <name evidence="1" type="ORF">UFOVP1382_72</name>
</gene>